<dbReference type="Proteomes" id="UP001596414">
    <property type="component" value="Unassembled WGS sequence"/>
</dbReference>
<proteinExistence type="predicted"/>
<evidence type="ECO:0000313" key="3">
    <source>
        <dbReference type="Proteomes" id="UP001596414"/>
    </source>
</evidence>
<name>A0ABD5XA48_9EURY</name>
<evidence type="ECO:0000256" key="1">
    <source>
        <dbReference type="SAM" id="MobiDB-lite"/>
    </source>
</evidence>
<sequence>MMYGVPTAVSSAREAVIGSDDQTNVRAMGLFNTAMRTGCCRHTRSWAARSDGANAIIGQIMPNKAGRRRQYGSEREYPRPTGERPQH</sequence>
<comment type="caution">
    <text evidence="2">The sequence shown here is derived from an EMBL/GenBank/DDBJ whole genome shotgun (WGS) entry which is preliminary data.</text>
</comment>
<feature type="compositionally biased region" description="Basic and acidic residues" evidence="1">
    <location>
        <begin position="71"/>
        <end position="87"/>
    </location>
</feature>
<organism evidence="2 3">
    <name type="scientific">Halovenus rubra</name>
    <dbReference type="NCBI Taxonomy" id="869890"/>
    <lineage>
        <taxon>Archaea</taxon>
        <taxon>Methanobacteriati</taxon>
        <taxon>Methanobacteriota</taxon>
        <taxon>Stenosarchaea group</taxon>
        <taxon>Halobacteria</taxon>
        <taxon>Halobacteriales</taxon>
        <taxon>Haloarculaceae</taxon>
        <taxon>Halovenus</taxon>
    </lineage>
</organism>
<evidence type="ECO:0000313" key="2">
    <source>
        <dbReference type="EMBL" id="MFC7127464.1"/>
    </source>
</evidence>
<feature type="region of interest" description="Disordered" evidence="1">
    <location>
        <begin position="62"/>
        <end position="87"/>
    </location>
</feature>
<reference evidence="2 3" key="1">
    <citation type="journal article" date="2014" name="Int. J. Syst. Evol. Microbiol.">
        <title>Complete genome sequence of Corynebacterium casei LMG S-19264T (=DSM 44701T), isolated from a smear-ripened cheese.</title>
        <authorList>
            <consortium name="US DOE Joint Genome Institute (JGI-PGF)"/>
            <person name="Walter F."/>
            <person name="Albersmeier A."/>
            <person name="Kalinowski J."/>
            <person name="Ruckert C."/>
        </authorList>
    </citation>
    <scope>NUCLEOTIDE SEQUENCE [LARGE SCALE GENOMIC DNA]</scope>
    <source>
        <strain evidence="2 3">CGMCC 4.7215</strain>
    </source>
</reference>
<gene>
    <name evidence="2" type="ORF">ACFQJ7_15810</name>
</gene>
<protein>
    <submittedName>
        <fullName evidence="2">Uncharacterized protein</fullName>
    </submittedName>
</protein>
<dbReference type="RefSeq" id="WP_267637898.1">
    <property type="nucleotide sequence ID" value="NZ_JAODIY010000011.1"/>
</dbReference>
<dbReference type="EMBL" id="JBHSZQ010000050">
    <property type="protein sequence ID" value="MFC7127464.1"/>
    <property type="molecule type" value="Genomic_DNA"/>
</dbReference>
<accession>A0ABD5XA48</accession>
<dbReference type="AlphaFoldDB" id="A0ABD5XA48"/>